<comment type="caution">
    <text evidence="1">The sequence shown here is derived from an EMBL/GenBank/DDBJ whole genome shotgun (WGS) entry which is preliminary data.</text>
</comment>
<keyword evidence="2" id="KW-1185">Reference proteome</keyword>
<dbReference type="Proteomes" id="UP000789525">
    <property type="component" value="Unassembled WGS sequence"/>
</dbReference>
<feature type="non-terminal residue" evidence="1">
    <location>
        <position position="1"/>
    </location>
</feature>
<organism evidence="1 2">
    <name type="scientific">Acaulospora colombiana</name>
    <dbReference type="NCBI Taxonomy" id="27376"/>
    <lineage>
        <taxon>Eukaryota</taxon>
        <taxon>Fungi</taxon>
        <taxon>Fungi incertae sedis</taxon>
        <taxon>Mucoromycota</taxon>
        <taxon>Glomeromycotina</taxon>
        <taxon>Glomeromycetes</taxon>
        <taxon>Diversisporales</taxon>
        <taxon>Acaulosporaceae</taxon>
        <taxon>Acaulospora</taxon>
    </lineage>
</organism>
<dbReference type="EMBL" id="CAJVPT010028341">
    <property type="protein sequence ID" value="CAG8686673.1"/>
    <property type="molecule type" value="Genomic_DNA"/>
</dbReference>
<sequence length="503" mass="56870">SECGLGSVHLMGVLQGHVSGELQLKDRTGQILAINISSTQQIQTYHLRNVWVIPEYDIVIEKPGKFYIRFAIEKDTRACTLQVQLKSHVAELNPRSEAAYFHLSGDFLRFLPVIYVGSTYELACSSELVQSEDTGFWLKNIDTAEIRCIQVGSSKDPIHTRYRDLLGREFGPTILQLDGIQKDLNVEEVLNVSDVLYGEFTMDQNCFKRCGSIVSFQGYLVSKEFRVAATLPKFIGQTLRGEISGQRDTNLLLRIRDLRTKDVIDVYVTSTTKYVIPLGLIPGQPLVLRQVVVKTSEIGNVYCSSLPMTHISLAGFPKDKCAILQELENTKLIDLCGKSTRTIYRIHCTITRIIHLSIQLVCEICEQVYCDNSCPSGCILFPPKFRVEGKFEVKDGTSKATAVVKDEQLLRELLRLNDDQYQKIFRAATQKKIYHCYDKNNLLNQVSTCSSIGEEIILYCRPISQQTLGRNALPIRIELGVIDVEEVQPDKETLKYLQSLKNL</sequence>
<evidence type="ECO:0000313" key="2">
    <source>
        <dbReference type="Proteomes" id="UP000789525"/>
    </source>
</evidence>
<proteinExistence type="predicted"/>
<accession>A0ACA9P1E8</accession>
<name>A0ACA9P1E8_9GLOM</name>
<protein>
    <submittedName>
        <fullName evidence="1">953_t:CDS:1</fullName>
    </submittedName>
</protein>
<evidence type="ECO:0000313" key="1">
    <source>
        <dbReference type="EMBL" id="CAG8686673.1"/>
    </source>
</evidence>
<gene>
    <name evidence="1" type="ORF">ACOLOM_LOCUS9607</name>
</gene>
<reference evidence="1" key="1">
    <citation type="submission" date="2021-06" db="EMBL/GenBank/DDBJ databases">
        <authorList>
            <person name="Kallberg Y."/>
            <person name="Tangrot J."/>
            <person name="Rosling A."/>
        </authorList>
    </citation>
    <scope>NUCLEOTIDE SEQUENCE</scope>
    <source>
        <strain evidence="1">CL356</strain>
    </source>
</reference>